<dbReference type="EMBL" id="QGKX02000996">
    <property type="protein sequence ID" value="KAF3557921.1"/>
    <property type="molecule type" value="Genomic_DNA"/>
</dbReference>
<protein>
    <submittedName>
        <fullName evidence="1">Uncharacterized protein</fullName>
    </submittedName>
</protein>
<sequence length="139" mass="15193">MSRRLALLAGVPSSVGPRELFYQGPGGLGPGSCREAGGNDTGVFFPNIECTGYSLSSIAKSSNKGQTVGEKYLGIEFFQTRGRTPASRSPLRGTPVPRYGVLWVRFRDRLPSSGKRKTSDKENLPYFQIRKSLTYIKGT</sequence>
<dbReference type="AlphaFoldDB" id="A0A8S9R6U4"/>
<accession>A0A8S9R6U4</accession>
<proteinExistence type="predicted"/>
<gene>
    <name evidence="1" type="ORF">F2Q69_00013498</name>
</gene>
<dbReference type="Proteomes" id="UP000712600">
    <property type="component" value="Unassembled WGS sequence"/>
</dbReference>
<evidence type="ECO:0000313" key="2">
    <source>
        <dbReference type="Proteomes" id="UP000712600"/>
    </source>
</evidence>
<comment type="caution">
    <text evidence="1">The sequence shown here is derived from an EMBL/GenBank/DDBJ whole genome shotgun (WGS) entry which is preliminary data.</text>
</comment>
<reference evidence="1" key="1">
    <citation type="submission" date="2019-12" db="EMBL/GenBank/DDBJ databases">
        <title>Genome sequencing and annotation of Brassica cretica.</title>
        <authorList>
            <person name="Studholme D.J."/>
            <person name="Sarris P."/>
        </authorList>
    </citation>
    <scope>NUCLEOTIDE SEQUENCE</scope>
    <source>
        <strain evidence="1">PFS-109/04</strain>
        <tissue evidence="1">Leaf</tissue>
    </source>
</reference>
<organism evidence="1 2">
    <name type="scientific">Brassica cretica</name>
    <name type="common">Mustard</name>
    <dbReference type="NCBI Taxonomy" id="69181"/>
    <lineage>
        <taxon>Eukaryota</taxon>
        <taxon>Viridiplantae</taxon>
        <taxon>Streptophyta</taxon>
        <taxon>Embryophyta</taxon>
        <taxon>Tracheophyta</taxon>
        <taxon>Spermatophyta</taxon>
        <taxon>Magnoliopsida</taxon>
        <taxon>eudicotyledons</taxon>
        <taxon>Gunneridae</taxon>
        <taxon>Pentapetalae</taxon>
        <taxon>rosids</taxon>
        <taxon>malvids</taxon>
        <taxon>Brassicales</taxon>
        <taxon>Brassicaceae</taxon>
        <taxon>Brassiceae</taxon>
        <taxon>Brassica</taxon>
    </lineage>
</organism>
<name>A0A8S9R6U4_BRACR</name>
<evidence type="ECO:0000313" key="1">
    <source>
        <dbReference type="EMBL" id="KAF3557921.1"/>
    </source>
</evidence>